<dbReference type="EMBL" id="MH248138">
    <property type="protein sequence ID" value="AWY08423.1"/>
    <property type="molecule type" value="Genomic_DNA"/>
</dbReference>
<evidence type="ECO:0000313" key="2">
    <source>
        <dbReference type="Proteomes" id="UP000251795"/>
    </source>
</evidence>
<reference evidence="1 2" key="1">
    <citation type="submission" date="2018-04" db="EMBL/GenBank/DDBJ databases">
        <authorList>
            <person name="Go L.Y."/>
            <person name="Mitchell J.A."/>
        </authorList>
    </citation>
    <scope>NUCLEOTIDE SEQUENCE [LARGE SCALE GENOMIC DNA]</scope>
</reference>
<dbReference type="Proteomes" id="UP000251795">
    <property type="component" value="Segment"/>
</dbReference>
<protein>
    <submittedName>
        <fullName evidence="1">Uncharacterized protein</fullName>
    </submittedName>
</protein>
<gene>
    <name evidence="1" type="ORF">Alexandra_151</name>
</gene>
<evidence type="ECO:0000313" key="1">
    <source>
        <dbReference type="EMBL" id="AWY08423.1"/>
    </source>
</evidence>
<sequence length="305" mass="35699">MLSLPCTFDYWRNYKPVAPNFTVRVRNSGQTEIPLEKILQGARDEVTLHSPTEGVLDKVPAQRGWRLSAIKVNDPMVGTVRLNYFNDAFLYNPRSGYVGTDCFSYILTNGTQQSDSGTITFDVYQWYTYQVLLYRLNTQKTYHRFTAKPFMKYATGQEQLKPVKFAQISWYYNQYRAETDSKGVTRIYKRRVIWQSTVADYTSYYNRQVYAPTIINSGEEVRAYTYFDDSIGSGFDGDYSHPFVPKNSQGDIELEIRLYTEEKTVWSPYLQRYITQVDLDQPLILEYRVSDIYGKQWWDSGNVLI</sequence>
<name>A0A2Z4QEB6_9CAUD</name>
<dbReference type="Pfam" id="PF17963">
    <property type="entry name" value="Big_9"/>
    <property type="match status" value="1"/>
</dbReference>
<keyword evidence="2" id="KW-1185">Reference proteome</keyword>
<dbReference type="Gene3D" id="2.60.40.3440">
    <property type="match status" value="1"/>
</dbReference>
<organism evidence="1 2">
    <name type="scientific">Erwinia phage vB_EamM_Alexandra</name>
    <dbReference type="NCBI Taxonomy" id="2201424"/>
    <lineage>
        <taxon>Viruses</taxon>
        <taxon>Duplodnaviria</taxon>
        <taxon>Heunggongvirae</taxon>
        <taxon>Uroviricota</taxon>
        <taxon>Caudoviricetes</taxon>
        <taxon>Alexandravirus</taxon>
        <taxon>Alexandravirus alexandra</taxon>
    </lineage>
</organism>
<accession>A0A2Z4QEB6</accession>
<proteinExistence type="predicted"/>